<dbReference type="SUPFAM" id="SSF52833">
    <property type="entry name" value="Thioredoxin-like"/>
    <property type="match status" value="1"/>
</dbReference>
<evidence type="ECO:0000259" key="2">
    <source>
        <dbReference type="Pfam" id="PF02114"/>
    </source>
</evidence>
<organism evidence="3 4">
    <name type="scientific">Ciona intestinalis</name>
    <name type="common">Transparent sea squirt</name>
    <name type="synonym">Ascidia intestinalis</name>
    <dbReference type="NCBI Taxonomy" id="7719"/>
    <lineage>
        <taxon>Eukaryota</taxon>
        <taxon>Metazoa</taxon>
        <taxon>Chordata</taxon>
        <taxon>Tunicata</taxon>
        <taxon>Ascidiacea</taxon>
        <taxon>Phlebobranchia</taxon>
        <taxon>Cionidae</taxon>
        <taxon>Ciona</taxon>
    </lineage>
</organism>
<sequence length="235" mass="27241">MQNPHEDTEWNDALRKHGILPKKEVVVQPPEEDESEPSKFPIFWIKQNYDDMSLDELAEFEDEEEERIMDLYRQKRLAELKALQMKSKFGDVREISAQDYVQEVNKAGEDIWVVLHLYKQGIPLCSLINQHITRLAAKFPEVKFLKSISTTCIPNFPDKNLPTLFIYKNGDLVHQWIGALHFGGMNLTQDQLEWKFHQADIVKSNLESNPTSKVFDVMSSSIRSSNRDGDSSDEE</sequence>
<dbReference type="InterPro" id="IPR024253">
    <property type="entry name" value="Phosducin_thioredoxin-like_dom"/>
</dbReference>
<dbReference type="GO" id="GO:0006457">
    <property type="term" value="P:protein folding"/>
    <property type="evidence" value="ECO:0000318"/>
    <property type="project" value="GO_Central"/>
</dbReference>
<dbReference type="InterPro" id="IPR051498">
    <property type="entry name" value="Phosducin-like_chap/apop_reg"/>
</dbReference>
<dbReference type="STRING" id="7719.ENSCINP00000005040"/>
<dbReference type="HOGENOM" id="CLU_072604_0_0_1"/>
<dbReference type="GO" id="GO:0005737">
    <property type="term" value="C:cytoplasm"/>
    <property type="evidence" value="ECO:0000318"/>
    <property type="project" value="GO_Central"/>
</dbReference>
<dbReference type="AlphaFoldDB" id="F7B496"/>
<keyword evidence="4" id="KW-1185">Reference proteome</keyword>
<dbReference type="CDD" id="cd02988">
    <property type="entry name" value="Phd_like_VIAF"/>
    <property type="match status" value="1"/>
</dbReference>
<protein>
    <recommendedName>
        <fullName evidence="2">Phosducin domain-containing protein</fullName>
    </recommendedName>
</protein>
<dbReference type="Proteomes" id="UP000008144">
    <property type="component" value="Unassembled WGS sequence"/>
</dbReference>
<feature type="domain" description="Phosducin" evidence="2">
    <location>
        <begin position="51"/>
        <end position="178"/>
    </location>
</feature>
<dbReference type="FunCoup" id="F7B496">
    <property type="interactions" value="365"/>
</dbReference>
<dbReference type="Pfam" id="PF02114">
    <property type="entry name" value="Phosducin"/>
    <property type="match status" value="1"/>
</dbReference>
<evidence type="ECO:0000256" key="1">
    <source>
        <dbReference type="ARBA" id="ARBA00009686"/>
    </source>
</evidence>
<dbReference type="InterPro" id="IPR036249">
    <property type="entry name" value="Thioredoxin-like_sf"/>
</dbReference>
<accession>F7B496</accession>
<reference evidence="3" key="3">
    <citation type="submission" date="2025-09" db="UniProtKB">
        <authorList>
            <consortium name="Ensembl"/>
        </authorList>
    </citation>
    <scope>IDENTIFICATION</scope>
</reference>
<evidence type="ECO:0000313" key="4">
    <source>
        <dbReference type="Proteomes" id="UP000008144"/>
    </source>
</evidence>
<dbReference type="PANTHER" id="PTHR45809">
    <property type="entry name" value="VIRAL IAP-ASSOCIATED FACTOR HOMOLOG"/>
    <property type="match status" value="1"/>
</dbReference>
<dbReference type="Ensembl" id="ENSCINT00000005040.3">
    <property type="protein sequence ID" value="ENSCINP00000005040.3"/>
    <property type="gene ID" value="ENSCING00000002477.3"/>
</dbReference>
<dbReference type="InParanoid" id="F7B496"/>
<reference evidence="4" key="1">
    <citation type="journal article" date="2002" name="Science">
        <title>The draft genome of Ciona intestinalis: insights into chordate and vertebrate origins.</title>
        <authorList>
            <person name="Dehal P."/>
            <person name="Satou Y."/>
            <person name="Campbell R.K."/>
            <person name="Chapman J."/>
            <person name="Degnan B."/>
            <person name="De Tomaso A."/>
            <person name="Davidson B."/>
            <person name="Di Gregorio A."/>
            <person name="Gelpke M."/>
            <person name="Goodstein D.M."/>
            <person name="Harafuji N."/>
            <person name="Hastings K.E."/>
            <person name="Ho I."/>
            <person name="Hotta K."/>
            <person name="Huang W."/>
            <person name="Kawashima T."/>
            <person name="Lemaire P."/>
            <person name="Martinez D."/>
            <person name="Meinertzhagen I.A."/>
            <person name="Necula S."/>
            <person name="Nonaka M."/>
            <person name="Putnam N."/>
            <person name="Rash S."/>
            <person name="Saiga H."/>
            <person name="Satake M."/>
            <person name="Terry A."/>
            <person name="Yamada L."/>
            <person name="Wang H.G."/>
            <person name="Awazu S."/>
            <person name="Azumi K."/>
            <person name="Boore J."/>
            <person name="Branno M."/>
            <person name="Chin-Bow S."/>
            <person name="DeSantis R."/>
            <person name="Doyle S."/>
            <person name="Francino P."/>
            <person name="Keys D.N."/>
            <person name="Haga S."/>
            <person name="Hayashi H."/>
            <person name="Hino K."/>
            <person name="Imai K.S."/>
            <person name="Inaba K."/>
            <person name="Kano S."/>
            <person name="Kobayashi K."/>
            <person name="Kobayashi M."/>
            <person name="Lee B.I."/>
            <person name="Makabe K.W."/>
            <person name="Manohar C."/>
            <person name="Matassi G."/>
            <person name="Medina M."/>
            <person name="Mochizuki Y."/>
            <person name="Mount S."/>
            <person name="Morishita T."/>
            <person name="Miura S."/>
            <person name="Nakayama A."/>
            <person name="Nishizaka S."/>
            <person name="Nomoto H."/>
            <person name="Ohta F."/>
            <person name="Oishi K."/>
            <person name="Rigoutsos I."/>
            <person name="Sano M."/>
            <person name="Sasaki A."/>
            <person name="Sasakura Y."/>
            <person name="Shoguchi E."/>
            <person name="Shin-i T."/>
            <person name="Spagnuolo A."/>
            <person name="Stainier D."/>
            <person name="Suzuki M.M."/>
            <person name="Tassy O."/>
            <person name="Takatori N."/>
            <person name="Tokuoka M."/>
            <person name="Yagi K."/>
            <person name="Yoshizaki F."/>
            <person name="Wada S."/>
            <person name="Zhang C."/>
            <person name="Hyatt P.D."/>
            <person name="Larimer F."/>
            <person name="Detter C."/>
            <person name="Doggett N."/>
            <person name="Glavina T."/>
            <person name="Hawkins T."/>
            <person name="Richardson P."/>
            <person name="Lucas S."/>
            <person name="Kohara Y."/>
            <person name="Levine M."/>
            <person name="Satoh N."/>
            <person name="Rokhsar D.S."/>
        </authorList>
    </citation>
    <scope>NUCLEOTIDE SEQUENCE [LARGE SCALE GENOMIC DNA]</scope>
</reference>
<name>F7B496_CIOIN</name>
<dbReference type="OMA" id="FCEIRAN"/>
<reference evidence="3" key="2">
    <citation type="submission" date="2025-08" db="UniProtKB">
        <authorList>
            <consortium name="Ensembl"/>
        </authorList>
    </citation>
    <scope>IDENTIFICATION</scope>
</reference>
<dbReference type="Gene3D" id="3.40.30.10">
    <property type="entry name" value="Glutaredoxin"/>
    <property type="match status" value="1"/>
</dbReference>
<evidence type="ECO:0000313" key="3">
    <source>
        <dbReference type="Ensembl" id="ENSCINP00000005040.3"/>
    </source>
</evidence>
<proteinExistence type="inferred from homology"/>
<comment type="similarity">
    <text evidence="1">Belongs to the phosducin family.</text>
</comment>
<dbReference type="PANTHER" id="PTHR45809:SF3">
    <property type="entry name" value="VIRAL IAP-ASSOCIATED FACTOR HOMOLOG"/>
    <property type="match status" value="1"/>
</dbReference>
<dbReference type="GeneTree" id="ENSGT00940000154295"/>